<gene>
    <name evidence="1" type="ORF">PR048_031543</name>
</gene>
<accession>A0ABQ9G5K3</accession>
<protein>
    <recommendedName>
        <fullName evidence="3">DUF4371 domain-containing protein</fullName>
    </recommendedName>
</protein>
<evidence type="ECO:0000313" key="2">
    <source>
        <dbReference type="Proteomes" id="UP001159363"/>
    </source>
</evidence>
<reference evidence="1 2" key="1">
    <citation type="submission" date="2023-02" db="EMBL/GenBank/DDBJ databases">
        <title>LHISI_Scaffold_Assembly.</title>
        <authorList>
            <person name="Stuart O.P."/>
            <person name="Cleave R."/>
            <person name="Magrath M.J.L."/>
            <person name="Mikheyev A.S."/>
        </authorList>
    </citation>
    <scope>NUCLEOTIDE SEQUENCE [LARGE SCALE GENOMIC DNA]</scope>
    <source>
        <strain evidence="1">Daus_M_001</strain>
        <tissue evidence="1">Leg muscle</tissue>
    </source>
</reference>
<keyword evidence="2" id="KW-1185">Reference proteome</keyword>
<dbReference type="EMBL" id="JARBHB010000015">
    <property type="protein sequence ID" value="KAJ8867740.1"/>
    <property type="molecule type" value="Genomic_DNA"/>
</dbReference>
<name>A0ABQ9G5K3_9NEOP</name>
<organism evidence="1 2">
    <name type="scientific">Dryococelus australis</name>
    <dbReference type="NCBI Taxonomy" id="614101"/>
    <lineage>
        <taxon>Eukaryota</taxon>
        <taxon>Metazoa</taxon>
        <taxon>Ecdysozoa</taxon>
        <taxon>Arthropoda</taxon>
        <taxon>Hexapoda</taxon>
        <taxon>Insecta</taxon>
        <taxon>Pterygota</taxon>
        <taxon>Neoptera</taxon>
        <taxon>Polyneoptera</taxon>
        <taxon>Phasmatodea</taxon>
        <taxon>Verophasmatodea</taxon>
        <taxon>Anareolatae</taxon>
        <taxon>Phasmatidae</taxon>
        <taxon>Eurycanthinae</taxon>
        <taxon>Dryococelus</taxon>
    </lineage>
</organism>
<dbReference type="Proteomes" id="UP001159363">
    <property type="component" value="Chromosome 14"/>
</dbReference>
<dbReference type="PANTHER" id="PTHR45749">
    <property type="match status" value="1"/>
</dbReference>
<comment type="caution">
    <text evidence="1">The sequence shown here is derived from an EMBL/GenBank/DDBJ whole genome shotgun (WGS) entry which is preliminary data.</text>
</comment>
<dbReference type="PANTHER" id="PTHR45749:SF21">
    <property type="entry name" value="DUF4371 DOMAIN-CONTAINING PROTEIN"/>
    <property type="match status" value="1"/>
</dbReference>
<proteinExistence type="predicted"/>
<evidence type="ECO:0000313" key="1">
    <source>
        <dbReference type="EMBL" id="KAJ8867740.1"/>
    </source>
</evidence>
<sequence>MEENVTVKHLLEKLFSVQSLQEKLEVVRKEHTRHFSVWQYESVDCLMGRPDLNKLFCWPGLLFSKEESAWNNTCFQIKNILPHQHNISQLIEQVNRNREIMKKLIDAVCYLAKQELPLRGHSESDASANKGNYLEFRNYLEELPQLFKMKLLKQFLKLSRNRFSRLCSRYARKTSDILCKSQLSIVLRYVHEGNVNKDSLFYQCQFRQNC</sequence>
<evidence type="ECO:0008006" key="3">
    <source>
        <dbReference type="Google" id="ProtNLM"/>
    </source>
</evidence>